<proteinExistence type="inferred from homology"/>
<feature type="transmembrane region" description="Helical" evidence="8">
    <location>
        <begin position="207"/>
        <end position="227"/>
    </location>
</feature>
<dbReference type="GO" id="GO:0042910">
    <property type="term" value="F:xenobiotic transmembrane transporter activity"/>
    <property type="evidence" value="ECO:0007669"/>
    <property type="project" value="InterPro"/>
</dbReference>
<evidence type="ECO:0000256" key="2">
    <source>
        <dbReference type="ARBA" id="ARBA00006236"/>
    </source>
</evidence>
<comment type="caution">
    <text evidence="8">Lacks conserved residue(s) required for the propagation of feature annotation.</text>
</comment>
<dbReference type="NCBIfam" id="TIGR00710">
    <property type="entry name" value="efflux_Bcr_CflA"/>
    <property type="match status" value="1"/>
</dbReference>
<dbReference type="Proteomes" id="UP000054911">
    <property type="component" value="Unassembled WGS sequence"/>
</dbReference>
<evidence type="ECO:0000256" key="4">
    <source>
        <dbReference type="ARBA" id="ARBA00022475"/>
    </source>
</evidence>
<sequence>MSLAQRGAQGRITAGRRVQWSLARAAQSRVAFTFSRLPKSMPDTTRRRPDGRLILLLGALAACGPLSIDMYLPSLPALAASFGTSPAAAQSTLTSFMFGFSFGMLLYGPMSDAYGRRPVLLGGIALYALASIGCAVAFSIDTLVSVRFLQALGAGAASVLARAIARDAHEPTDAARVLSMLSIVTSIGPLLAPLIGGQLLLLGGWRVVFVALTLFGLTCAVTAYLRVPETWPKEKRASAAIGKSFAAYGHLLTDPVTWGHMMCGGMAFASMFAYITATPFVYIDYFHVKPQYYGLLFGLNIVGIIAGNVLNTKFVGRVGAMKMISAASFVSVVAALAVALVSLTGWGGLWSIVVTLFFVVGVVGLLSANCTTELMHRYPHNAGAAAAVFGAMQLALGALASLAVGAFHDVSPHGMGVVIGVCGVLTFAGRTLVLRSHAAPVKV</sequence>
<evidence type="ECO:0000313" key="10">
    <source>
        <dbReference type="EMBL" id="SAK96457.1"/>
    </source>
</evidence>
<dbReference type="AlphaFoldDB" id="A0A158DRU6"/>
<dbReference type="GO" id="GO:0005886">
    <property type="term" value="C:plasma membrane"/>
    <property type="evidence" value="ECO:0007669"/>
    <property type="project" value="UniProtKB-SubCell"/>
</dbReference>
<evidence type="ECO:0000256" key="8">
    <source>
        <dbReference type="RuleBase" id="RU365088"/>
    </source>
</evidence>
<feature type="transmembrane region" description="Helical" evidence="8">
    <location>
        <begin position="119"/>
        <end position="140"/>
    </location>
</feature>
<evidence type="ECO:0000256" key="1">
    <source>
        <dbReference type="ARBA" id="ARBA00004651"/>
    </source>
</evidence>
<evidence type="ECO:0000259" key="9">
    <source>
        <dbReference type="PROSITE" id="PS50850"/>
    </source>
</evidence>
<dbReference type="EMBL" id="FCOE02000044">
    <property type="protein sequence ID" value="SAK96457.1"/>
    <property type="molecule type" value="Genomic_DNA"/>
</dbReference>
<feature type="transmembrane region" description="Helical" evidence="8">
    <location>
        <begin position="177"/>
        <end position="201"/>
    </location>
</feature>
<name>A0A158DRU6_9BURK</name>
<protein>
    <recommendedName>
        <fullName evidence="8">Bcr/CflA family efflux transporter</fullName>
    </recommendedName>
</protein>
<feature type="transmembrane region" description="Helical" evidence="8">
    <location>
        <begin position="413"/>
        <end position="433"/>
    </location>
</feature>
<dbReference type="STRING" id="1777141.AWB80_07214"/>
<keyword evidence="3 8" id="KW-0813">Transport</keyword>
<evidence type="ECO:0000256" key="5">
    <source>
        <dbReference type="ARBA" id="ARBA00022692"/>
    </source>
</evidence>
<dbReference type="FunFam" id="1.20.1720.10:FF:000005">
    <property type="entry name" value="Bcr/CflA family efflux transporter"/>
    <property type="match status" value="1"/>
</dbReference>
<feature type="transmembrane region" description="Helical" evidence="8">
    <location>
        <begin position="146"/>
        <end position="165"/>
    </location>
</feature>
<dbReference type="InterPro" id="IPR011701">
    <property type="entry name" value="MFS"/>
</dbReference>
<reference evidence="10" key="1">
    <citation type="submission" date="2016-01" db="EMBL/GenBank/DDBJ databases">
        <authorList>
            <person name="Peeters C."/>
        </authorList>
    </citation>
    <scope>NUCLEOTIDE SEQUENCE [LARGE SCALE GENOMIC DNA]</scope>
    <source>
        <strain evidence="10">LMG 29323</strain>
    </source>
</reference>
<evidence type="ECO:0000256" key="7">
    <source>
        <dbReference type="ARBA" id="ARBA00023136"/>
    </source>
</evidence>
<keyword evidence="8" id="KW-0997">Cell inner membrane</keyword>
<dbReference type="NCBIfam" id="NF008314">
    <property type="entry name" value="PRK11102.1"/>
    <property type="match status" value="1"/>
</dbReference>
<keyword evidence="4" id="KW-1003">Cell membrane</keyword>
<organism evidence="10 11">
    <name type="scientific">Caballeronia pedi</name>
    <dbReference type="NCBI Taxonomy" id="1777141"/>
    <lineage>
        <taxon>Bacteria</taxon>
        <taxon>Pseudomonadati</taxon>
        <taxon>Pseudomonadota</taxon>
        <taxon>Betaproteobacteria</taxon>
        <taxon>Burkholderiales</taxon>
        <taxon>Burkholderiaceae</taxon>
        <taxon>Caballeronia</taxon>
    </lineage>
</organism>
<dbReference type="CDD" id="cd17320">
    <property type="entry name" value="MFS_MdfA_MDR_like"/>
    <property type="match status" value="1"/>
</dbReference>
<keyword evidence="11" id="KW-1185">Reference proteome</keyword>
<comment type="subcellular location">
    <subcellularLocation>
        <location evidence="8">Cell inner membrane</location>
        <topology evidence="8">Multi-pass membrane protein</topology>
    </subcellularLocation>
    <subcellularLocation>
        <location evidence="1">Cell membrane</location>
        <topology evidence="1">Multi-pass membrane protein</topology>
    </subcellularLocation>
</comment>
<feature type="domain" description="Major facilitator superfamily (MFS) profile" evidence="9">
    <location>
        <begin position="53"/>
        <end position="443"/>
    </location>
</feature>
<dbReference type="SUPFAM" id="SSF103473">
    <property type="entry name" value="MFS general substrate transporter"/>
    <property type="match status" value="1"/>
</dbReference>
<dbReference type="PANTHER" id="PTHR23502">
    <property type="entry name" value="MAJOR FACILITATOR SUPERFAMILY"/>
    <property type="match status" value="1"/>
</dbReference>
<feature type="transmembrane region" description="Helical" evidence="8">
    <location>
        <begin position="382"/>
        <end position="407"/>
    </location>
</feature>
<dbReference type="InterPro" id="IPR004812">
    <property type="entry name" value="Efflux_drug-R_Bcr/CmlA"/>
</dbReference>
<keyword evidence="5 8" id="KW-0812">Transmembrane</keyword>
<dbReference type="Gene3D" id="1.20.1720.10">
    <property type="entry name" value="Multidrug resistance protein D"/>
    <property type="match status" value="1"/>
</dbReference>
<dbReference type="InterPro" id="IPR036259">
    <property type="entry name" value="MFS_trans_sf"/>
</dbReference>
<dbReference type="Pfam" id="PF07690">
    <property type="entry name" value="MFS_1"/>
    <property type="match status" value="1"/>
</dbReference>
<evidence type="ECO:0000256" key="6">
    <source>
        <dbReference type="ARBA" id="ARBA00022989"/>
    </source>
</evidence>
<keyword evidence="6 8" id="KW-1133">Transmembrane helix</keyword>
<gene>
    <name evidence="10" type="ORF">AWB80_07214</name>
</gene>
<feature type="transmembrane region" description="Helical" evidence="8">
    <location>
        <begin position="292"/>
        <end position="311"/>
    </location>
</feature>
<accession>A0A158DRU6</accession>
<feature type="transmembrane region" description="Helical" evidence="8">
    <location>
        <begin position="87"/>
        <end position="107"/>
    </location>
</feature>
<dbReference type="GO" id="GO:0015385">
    <property type="term" value="F:sodium:proton antiporter activity"/>
    <property type="evidence" value="ECO:0007669"/>
    <property type="project" value="TreeGrafter"/>
</dbReference>
<dbReference type="GO" id="GO:1990961">
    <property type="term" value="P:xenobiotic detoxification by transmembrane export across the plasma membrane"/>
    <property type="evidence" value="ECO:0007669"/>
    <property type="project" value="InterPro"/>
</dbReference>
<dbReference type="InterPro" id="IPR020846">
    <property type="entry name" value="MFS_dom"/>
</dbReference>
<comment type="similarity">
    <text evidence="2 8">Belongs to the major facilitator superfamily. Bcr/CmlA family.</text>
</comment>
<evidence type="ECO:0000256" key="3">
    <source>
        <dbReference type="ARBA" id="ARBA00022448"/>
    </source>
</evidence>
<keyword evidence="7 8" id="KW-0472">Membrane</keyword>
<evidence type="ECO:0000313" key="11">
    <source>
        <dbReference type="Proteomes" id="UP000054911"/>
    </source>
</evidence>
<feature type="transmembrane region" description="Helical" evidence="8">
    <location>
        <begin position="323"/>
        <end position="343"/>
    </location>
</feature>
<feature type="transmembrane region" description="Helical" evidence="8">
    <location>
        <begin position="349"/>
        <end position="370"/>
    </location>
</feature>
<dbReference type="PROSITE" id="PS50850">
    <property type="entry name" value="MFS"/>
    <property type="match status" value="1"/>
</dbReference>
<feature type="transmembrane region" description="Helical" evidence="8">
    <location>
        <begin position="53"/>
        <end position="72"/>
    </location>
</feature>
<comment type="caution">
    <text evidence="10">The sequence shown here is derived from an EMBL/GenBank/DDBJ whole genome shotgun (WGS) entry which is preliminary data.</text>
</comment>
<dbReference type="PANTHER" id="PTHR23502:SF132">
    <property type="entry name" value="POLYAMINE TRANSPORTER 2-RELATED"/>
    <property type="match status" value="1"/>
</dbReference>